<dbReference type="CDD" id="cd05797">
    <property type="entry name" value="Ribosomal_L10"/>
    <property type="match status" value="1"/>
</dbReference>
<evidence type="ECO:0000256" key="6">
    <source>
        <dbReference type="HAMAP-Rule" id="MF_00362"/>
    </source>
</evidence>
<organism evidence="7 8">
    <name type="scientific">Candidatus Kapaibacterium thiocyanatum</name>
    <dbReference type="NCBI Taxonomy" id="1895771"/>
    <lineage>
        <taxon>Bacteria</taxon>
        <taxon>Pseudomonadati</taxon>
        <taxon>Candidatus Kapaibacteriota</taxon>
        <taxon>Candidatus Kapaibacteriia</taxon>
        <taxon>Candidatus Kapaibacteriales</taxon>
        <taxon>Candidatus Kapaibacteriaceae</taxon>
        <taxon>Candidatus Kapaibacterium</taxon>
    </lineage>
</organism>
<dbReference type="GO" id="GO:0070180">
    <property type="term" value="F:large ribosomal subunit rRNA binding"/>
    <property type="evidence" value="ECO:0007669"/>
    <property type="project" value="UniProtKB-UniRule"/>
</dbReference>
<dbReference type="AlphaFoldDB" id="A0A1M3KWB8"/>
<keyword evidence="3 6" id="KW-0689">Ribosomal protein</keyword>
<accession>A0A1M3KWB8</accession>
<comment type="caution">
    <text evidence="7">The sequence shown here is derived from an EMBL/GenBank/DDBJ whole genome shotgun (WGS) entry which is preliminary data.</text>
</comment>
<dbReference type="InterPro" id="IPR022973">
    <property type="entry name" value="Ribosomal_uL10_bac"/>
</dbReference>
<reference evidence="7 8" key="1">
    <citation type="submission" date="2016-09" db="EMBL/GenBank/DDBJ databases">
        <title>Genome-resolved meta-omics ties microbial dynamics to process performance in biotechnology for thiocyanate degradation.</title>
        <authorList>
            <person name="Kantor R.S."/>
            <person name="Huddy R.J."/>
            <person name="Iyer R."/>
            <person name="Thomas B.C."/>
            <person name="Brown C.T."/>
            <person name="Anantharaman K."/>
            <person name="Tringe S."/>
            <person name="Hettich R.L."/>
            <person name="Harrison S.T."/>
            <person name="Banfield J.F."/>
        </authorList>
    </citation>
    <scope>NUCLEOTIDE SEQUENCE [LARGE SCALE GENOMIC DNA]</scope>
    <source>
        <strain evidence="7">59-99</strain>
    </source>
</reference>
<keyword evidence="6" id="KW-0694">RNA-binding</keyword>
<dbReference type="PANTHER" id="PTHR11560">
    <property type="entry name" value="39S RIBOSOMAL PROTEIN L10, MITOCHONDRIAL"/>
    <property type="match status" value="1"/>
</dbReference>
<dbReference type="NCBIfam" id="NF000955">
    <property type="entry name" value="PRK00099.1-1"/>
    <property type="match status" value="1"/>
</dbReference>
<dbReference type="GO" id="GO:1990904">
    <property type="term" value="C:ribonucleoprotein complex"/>
    <property type="evidence" value="ECO:0007669"/>
    <property type="project" value="UniProtKB-KW"/>
</dbReference>
<comment type="similarity">
    <text evidence="2 6">Belongs to the universal ribosomal protein uL10 family.</text>
</comment>
<sequence>MITKEQKQATVAELVEKIQGASSLYFIDFTGMTVALDQAFRKELREKGVGIKVAKNTLVLRALAEVGGYEIEDKKLFGQTAVIFGGKDPIAPAKIIRQYFDKGEKPKLKVAVVEGQMFDGSQLKQVSELPTREDMIAGIVGSLHAPISGIVGSVNAVMRDLASLIEEVAKNKAA</sequence>
<comment type="subunit">
    <text evidence="6">Part of the ribosomal stalk of the 50S ribosomal subunit. The N-terminus interacts with L11 and the large rRNA to form the base of the stalk. The C-terminus forms an elongated spine to which L12 dimers bind in a sequential fashion forming a multimeric L10(L12)X complex.</text>
</comment>
<dbReference type="InterPro" id="IPR043141">
    <property type="entry name" value="Ribosomal_uL10-like_sf"/>
</dbReference>
<keyword evidence="4 6" id="KW-0687">Ribonucleoprotein</keyword>
<dbReference type="SUPFAM" id="SSF160369">
    <property type="entry name" value="Ribosomal protein L10-like"/>
    <property type="match status" value="1"/>
</dbReference>
<dbReference type="InterPro" id="IPR047865">
    <property type="entry name" value="Ribosomal_uL10_bac_type"/>
</dbReference>
<evidence type="ECO:0000313" key="7">
    <source>
        <dbReference type="EMBL" id="OJX56665.1"/>
    </source>
</evidence>
<dbReference type="Gene3D" id="6.10.250.290">
    <property type="match status" value="1"/>
</dbReference>
<gene>
    <name evidence="6" type="primary">rplJ</name>
    <name evidence="7" type="ORF">BGO89_08970</name>
</gene>
<dbReference type="InterPro" id="IPR001790">
    <property type="entry name" value="Ribosomal_uL10"/>
</dbReference>
<dbReference type="EMBL" id="MKVH01000024">
    <property type="protein sequence ID" value="OJX56665.1"/>
    <property type="molecule type" value="Genomic_DNA"/>
</dbReference>
<dbReference type="Pfam" id="PF00466">
    <property type="entry name" value="Ribosomal_L10"/>
    <property type="match status" value="1"/>
</dbReference>
<evidence type="ECO:0000256" key="4">
    <source>
        <dbReference type="ARBA" id="ARBA00023274"/>
    </source>
</evidence>
<comment type="function">
    <text evidence="1 6">Forms part of the ribosomal stalk, playing a central role in the interaction of the ribosome with GTP-bound translation factors.</text>
</comment>
<evidence type="ECO:0000256" key="5">
    <source>
        <dbReference type="ARBA" id="ARBA00035202"/>
    </source>
</evidence>
<dbReference type="GO" id="GO:0005840">
    <property type="term" value="C:ribosome"/>
    <property type="evidence" value="ECO:0007669"/>
    <property type="project" value="UniProtKB-KW"/>
</dbReference>
<evidence type="ECO:0000256" key="2">
    <source>
        <dbReference type="ARBA" id="ARBA00008889"/>
    </source>
</evidence>
<keyword evidence="6" id="KW-0699">rRNA-binding</keyword>
<dbReference type="GO" id="GO:0006412">
    <property type="term" value="P:translation"/>
    <property type="evidence" value="ECO:0007669"/>
    <property type="project" value="UniProtKB-UniRule"/>
</dbReference>
<dbReference type="Proteomes" id="UP000184233">
    <property type="component" value="Unassembled WGS sequence"/>
</dbReference>
<dbReference type="Gene3D" id="3.30.70.1730">
    <property type="match status" value="1"/>
</dbReference>
<dbReference type="HAMAP" id="MF_00362">
    <property type="entry name" value="Ribosomal_uL10"/>
    <property type="match status" value="1"/>
</dbReference>
<evidence type="ECO:0000256" key="3">
    <source>
        <dbReference type="ARBA" id="ARBA00022980"/>
    </source>
</evidence>
<dbReference type="STRING" id="1895771.BGO89_08970"/>
<proteinExistence type="inferred from homology"/>
<evidence type="ECO:0000313" key="8">
    <source>
        <dbReference type="Proteomes" id="UP000184233"/>
    </source>
</evidence>
<protein>
    <recommendedName>
        <fullName evidence="5 6">Large ribosomal subunit protein uL10</fullName>
    </recommendedName>
</protein>
<evidence type="ECO:0000256" key="1">
    <source>
        <dbReference type="ARBA" id="ARBA00002633"/>
    </source>
</evidence>
<name>A0A1M3KWB8_9BACT</name>